<dbReference type="EMBL" id="CATOUU010001050">
    <property type="protein sequence ID" value="CAI9968834.1"/>
    <property type="molecule type" value="Genomic_DNA"/>
</dbReference>
<organism evidence="13">
    <name type="scientific">Hexamita inflata</name>
    <dbReference type="NCBI Taxonomy" id="28002"/>
    <lineage>
        <taxon>Eukaryota</taxon>
        <taxon>Metamonada</taxon>
        <taxon>Diplomonadida</taxon>
        <taxon>Hexamitidae</taxon>
        <taxon>Hexamitinae</taxon>
        <taxon>Hexamita</taxon>
    </lineage>
</organism>
<evidence type="ECO:0000256" key="11">
    <source>
        <dbReference type="RuleBase" id="RU000304"/>
    </source>
</evidence>
<keyword evidence="15" id="KW-1185">Reference proteome</keyword>
<dbReference type="InterPro" id="IPR050660">
    <property type="entry name" value="NEK_Ser/Thr_kinase"/>
</dbReference>
<feature type="binding site" evidence="10">
    <location>
        <position position="45"/>
    </location>
    <ligand>
        <name>ATP</name>
        <dbReference type="ChEBI" id="CHEBI:30616"/>
    </ligand>
</feature>
<dbReference type="InterPro" id="IPR011009">
    <property type="entry name" value="Kinase-like_dom_sf"/>
</dbReference>
<dbReference type="PANTHER" id="PTHR43671">
    <property type="entry name" value="SERINE/THREONINE-PROTEIN KINASE NEK"/>
    <property type="match status" value="1"/>
</dbReference>
<dbReference type="GO" id="GO:0005524">
    <property type="term" value="F:ATP binding"/>
    <property type="evidence" value="ECO:0007669"/>
    <property type="project" value="UniProtKB-UniRule"/>
</dbReference>
<dbReference type="InterPro" id="IPR000719">
    <property type="entry name" value="Prot_kinase_dom"/>
</dbReference>
<dbReference type="Pfam" id="PF00069">
    <property type="entry name" value="Pkinase"/>
    <property type="match status" value="1"/>
</dbReference>
<feature type="domain" description="Protein kinase" evidence="12">
    <location>
        <begin position="11"/>
        <end position="269"/>
    </location>
</feature>
<dbReference type="Gene3D" id="1.10.510.10">
    <property type="entry name" value="Transferase(Phosphotransferase) domain 1"/>
    <property type="match status" value="1"/>
</dbReference>
<evidence type="ECO:0000256" key="10">
    <source>
        <dbReference type="PROSITE-ProRule" id="PRU10141"/>
    </source>
</evidence>
<protein>
    <recommendedName>
        <fullName evidence="2">non-specific serine/threonine protein kinase</fullName>
        <ecNumber evidence="2">2.7.11.1</ecNumber>
    </recommendedName>
</protein>
<dbReference type="PROSITE" id="PS50011">
    <property type="entry name" value="PROTEIN_KINASE_DOM"/>
    <property type="match status" value="1"/>
</dbReference>
<dbReference type="InterPro" id="IPR017441">
    <property type="entry name" value="Protein_kinase_ATP_BS"/>
</dbReference>
<evidence type="ECO:0000256" key="5">
    <source>
        <dbReference type="ARBA" id="ARBA00022741"/>
    </source>
</evidence>
<reference evidence="13" key="1">
    <citation type="submission" date="2023-06" db="EMBL/GenBank/DDBJ databases">
        <authorList>
            <person name="Kurt Z."/>
        </authorList>
    </citation>
    <scope>NUCLEOTIDE SEQUENCE</scope>
</reference>
<dbReference type="PROSITE" id="PS00107">
    <property type="entry name" value="PROTEIN_KINASE_ATP"/>
    <property type="match status" value="1"/>
</dbReference>
<dbReference type="EC" id="2.7.11.1" evidence="2"/>
<evidence type="ECO:0000256" key="4">
    <source>
        <dbReference type="ARBA" id="ARBA00022679"/>
    </source>
</evidence>
<evidence type="ECO:0000259" key="12">
    <source>
        <dbReference type="PROSITE" id="PS50011"/>
    </source>
</evidence>
<evidence type="ECO:0000256" key="2">
    <source>
        <dbReference type="ARBA" id="ARBA00012513"/>
    </source>
</evidence>
<keyword evidence="7 10" id="KW-0067">ATP-binding</keyword>
<evidence type="ECO:0000256" key="9">
    <source>
        <dbReference type="ARBA" id="ARBA00048679"/>
    </source>
</evidence>
<dbReference type="PROSITE" id="PS00108">
    <property type="entry name" value="PROTEIN_KINASE_ST"/>
    <property type="match status" value="1"/>
</dbReference>
<dbReference type="InterPro" id="IPR008271">
    <property type="entry name" value="Ser/Thr_kinase_AS"/>
</dbReference>
<dbReference type="EMBL" id="CAXDID020000195">
    <property type="protein sequence ID" value="CAL6053066.1"/>
    <property type="molecule type" value="Genomic_DNA"/>
</dbReference>
<dbReference type="SMART" id="SM00220">
    <property type="entry name" value="S_TKc"/>
    <property type="match status" value="1"/>
</dbReference>
<sequence length="378" mass="42941">MTLLHNKYEYSMLKDDLGSGTYGSCYRAYNRLTQQYVALKIIPLKVDSNVNKIIQEAELLESLIHPHIAHGVEHFTDVVAGQNSLVIVMDFYELGSVRQFVNDNFDSVLQIPLHTRQKWALQLTCALEFLHQNNLIHRDLKLENLFLSKDLNLFLGDFGIARSLEGSMAKTFLGTIETIAPEVLADEKYGTEADIWSLGCIWHELFGGEKAFTGAMGAIVLKIGSADYKRLQGGKFENSANEMMQKEREKRPSAEQIMKQYRDEYQALLKGDVVCEEKKAEEVHTDSNKFSFDTKKYDFRAMGLREETFHQGVQLAIRALDGEQVASSFQICGEIDFISDPIKALEQENVAMNILFKQLGINMSWEDAKRVAIKETFA</sequence>
<dbReference type="Proteomes" id="UP001642409">
    <property type="component" value="Unassembled WGS sequence"/>
</dbReference>
<comment type="caution">
    <text evidence="13">The sequence shown here is derived from an EMBL/GenBank/DDBJ whole genome shotgun (WGS) entry which is preliminary data.</text>
</comment>
<comment type="similarity">
    <text evidence="1">Belongs to the protein kinase superfamily. NEK Ser/Thr protein kinase family. NIMA subfamily.</text>
</comment>
<proteinExistence type="inferred from homology"/>
<comment type="catalytic activity">
    <reaction evidence="8">
        <text>L-threonyl-[protein] + ATP = O-phospho-L-threonyl-[protein] + ADP + H(+)</text>
        <dbReference type="Rhea" id="RHEA:46608"/>
        <dbReference type="Rhea" id="RHEA-COMP:11060"/>
        <dbReference type="Rhea" id="RHEA-COMP:11605"/>
        <dbReference type="ChEBI" id="CHEBI:15378"/>
        <dbReference type="ChEBI" id="CHEBI:30013"/>
        <dbReference type="ChEBI" id="CHEBI:30616"/>
        <dbReference type="ChEBI" id="CHEBI:61977"/>
        <dbReference type="ChEBI" id="CHEBI:456216"/>
        <dbReference type="EC" id="2.7.11.1"/>
    </reaction>
</comment>
<gene>
    <name evidence="14" type="ORF">HINF_LOCUS45154</name>
    <name evidence="13" type="ORF">HINF_LOCUS56479</name>
</gene>
<evidence type="ECO:0000256" key="3">
    <source>
        <dbReference type="ARBA" id="ARBA00022527"/>
    </source>
</evidence>
<evidence type="ECO:0000256" key="6">
    <source>
        <dbReference type="ARBA" id="ARBA00022777"/>
    </source>
</evidence>
<keyword evidence="4" id="KW-0808">Transferase</keyword>
<evidence type="ECO:0000313" key="15">
    <source>
        <dbReference type="Proteomes" id="UP001642409"/>
    </source>
</evidence>
<dbReference type="AlphaFoldDB" id="A0AA86QZ94"/>
<evidence type="ECO:0000313" key="13">
    <source>
        <dbReference type="EMBL" id="CAI9968834.1"/>
    </source>
</evidence>
<keyword evidence="5 10" id="KW-0547">Nucleotide-binding</keyword>
<evidence type="ECO:0000256" key="8">
    <source>
        <dbReference type="ARBA" id="ARBA00047899"/>
    </source>
</evidence>
<keyword evidence="6 14" id="KW-0418">Kinase</keyword>
<accession>A0AA86QZ94</accession>
<evidence type="ECO:0000256" key="1">
    <source>
        <dbReference type="ARBA" id="ARBA00010886"/>
    </source>
</evidence>
<keyword evidence="3 11" id="KW-0723">Serine/threonine-protein kinase</keyword>
<dbReference type="GO" id="GO:0004674">
    <property type="term" value="F:protein serine/threonine kinase activity"/>
    <property type="evidence" value="ECO:0007669"/>
    <property type="project" value="UniProtKB-KW"/>
</dbReference>
<dbReference type="PANTHER" id="PTHR43671:SF98">
    <property type="entry name" value="SERINE_THREONINE-PROTEIN KINASE NEK11"/>
    <property type="match status" value="1"/>
</dbReference>
<comment type="catalytic activity">
    <reaction evidence="9">
        <text>L-seryl-[protein] + ATP = O-phospho-L-seryl-[protein] + ADP + H(+)</text>
        <dbReference type="Rhea" id="RHEA:17989"/>
        <dbReference type="Rhea" id="RHEA-COMP:9863"/>
        <dbReference type="Rhea" id="RHEA-COMP:11604"/>
        <dbReference type="ChEBI" id="CHEBI:15378"/>
        <dbReference type="ChEBI" id="CHEBI:29999"/>
        <dbReference type="ChEBI" id="CHEBI:30616"/>
        <dbReference type="ChEBI" id="CHEBI:83421"/>
        <dbReference type="ChEBI" id="CHEBI:456216"/>
        <dbReference type="EC" id="2.7.11.1"/>
    </reaction>
</comment>
<dbReference type="SUPFAM" id="SSF56112">
    <property type="entry name" value="Protein kinase-like (PK-like)"/>
    <property type="match status" value="1"/>
</dbReference>
<name>A0AA86QZ94_9EUKA</name>
<evidence type="ECO:0000313" key="14">
    <source>
        <dbReference type="EMBL" id="CAL6053066.1"/>
    </source>
</evidence>
<reference evidence="14 15" key="2">
    <citation type="submission" date="2024-07" db="EMBL/GenBank/DDBJ databases">
        <authorList>
            <person name="Akdeniz Z."/>
        </authorList>
    </citation>
    <scope>NUCLEOTIDE SEQUENCE [LARGE SCALE GENOMIC DNA]</scope>
</reference>
<evidence type="ECO:0000256" key="7">
    <source>
        <dbReference type="ARBA" id="ARBA00022840"/>
    </source>
</evidence>